<evidence type="ECO:0000259" key="1">
    <source>
        <dbReference type="PROSITE" id="PS51186"/>
    </source>
</evidence>
<evidence type="ECO:0000313" key="3">
    <source>
        <dbReference type="Proteomes" id="UP000632766"/>
    </source>
</evidence>
<dbReference type="RefSeq" id="WP_198125293.1">
    <property type="nucleotide sequence ID" value="NZ_JAECZC010000024.1"/>
</dbReference>
<dbReference type="AlphaFoldDB" id="A0A8J7LB83"/>
<dbReference type="PANTHER" id="PTHR13355:SF11">
    <property type="entry name" value="GLUCOSAMINE 6-PHOSPHATE N-ACETYLTRANSFERASE"/>
    <property type="match status" value="1"/>
</dbReference>
<dbReference type="PROSITE" id="PS51186">
    <property type="entry name" value="GNAT"/>
    <property type="match status" value="1"/>
</dbReference>
<dbReference type="InterPro" id="IPR000182">
    <property type="entry name" value="GNAT_dom"/>
</dbReference>
<dbReference type="GO" id="GO:0004343">
    <property type="term" value="F:glucosamine 6-phosphate N-acetyltransferase activity"/>
    <property type="evidence" value="ECO:0007669"/>
    <property type="project" value="TreeGrafter"/>
</dbReference>
<keyword evidence="3" id="KW-1185">Reference proteome</keyword>
<dbReference type="InterPro" id="IPR039143">
    <property type="entry name" value="GNPNAT1-like"/>
</dbReference>
<sequence length="144" mass="16149">MRDVVIKVVESPEEFAAIQQIRISVFQDEQGVDSALEFDGKDDICQHLIAYLDEQAVGTARIRYLDDQTAKVERLAVLSNARGYGIGKRIMEKALLVIASQNISEVVVHAQEYIKGLYEKLDFIAVGEIFAEAGIPHVEMRKKL</sequence>
<gene>
    <name evidence="2" type="ORF">I8748_14645</name>
</gene>
<evidence type="ECO:0000313" key="2">
    <source>
        <dbReference type="EMBL" id="MBH8563406.1"/>
    </source>
</evidence>
<name>A0A8J7LB83_9NOST</name>
<dbReference type="SUPFAM" id="SSF55729">
    <property type="entry name" value="Acyl-CoA N-acyltransferases (Nat)"/>
    <property type="match status" value="1"/>
</dbReference>
<dbReference type="Pfam" id="PF13673">
    <property type="entry name" value="Acetyltransf_10"/>
    <property type="match status" value="1"/>
</dbReference>
<dbReference type="PANTHER" id="PTHR13355">
    <property type="entry name" value="GLUCOSAMINE 6-PHOSPHATE N-ACETYLTRANSFERASE"/>
    <property type="match status" value="1"/>
</dbReference>
<dbReference type="CDD" id="cd04301">
    <property type="entry name" value="NAT_SF"/>
    <property type="match status" value="1"/>
</dbReference>
<comment type="caution">
    <text evidence="2">The sequence shown here is derived from an EMBL/GenBank/DDBJ whole genome shotgun (WGS) entry which is preliminary data.</text>
</comment>
<dbReference type="InterPro" id="IPR016181">
    <property type="entry name" value="Acyl_CoA_acyltransferase"/>
</dbReference>
<dbReference type="Gene3D" id="3.40.630.30">
    <property type="match status" value="1"/>
</dbReference>
<dbReference type="Proteomes" id="UP000632766">
    <property type="component" value="Unassembled WGS sequence"/>
</dbReference>
<protein>
    <submittedName>
        <fullName evidence="2">GNAT family N-acetyltransferase</fullName>
    </submittedName>
</protein>
<proteinExistence type="predicted"/>
<feature type="domain" description="N-acetyltransferase" evidence="1">
    <location>
        <begin position="4"/>
        <end position="144"/>
    </location>
</feature>
<accession>A0A8J7LB83</accession>
<reference evidence="2 3" key="1">
    <citation type="journal article" date="2021" name="Int. J. Syst. Evol. Microbiol.">
        <title>Amazonocrinis nigriterrae gen. nov., sp. nov., Atlanticothrix silvestris gen. nov., sp. nov. and Dendronalium phyllosphericum gen. nov., sp. nov., nostocacean cyanobacteria from Brazilian environments.</title>
        <authorList>
            <person name="Alvarenga D.O."/>
            <person name="Andreote A.P.D."/>
            <person name="Branco L.H.Z."/>
            <person name="Delbaje E."/>
            <person name="Cruz R.B."/>
            <person name="Varani A.M."/>
            <person name="Fiore M.F."/>
        </authorList>
    </citation>
    <scope>NUCLEOTIDE SEQUENCE [LARGE SCALE GENOMIC DNA]</scope>
    <source>
        <strain evidence="2 3">CENA67</strain>
    </source>
</reference>
<dbReference type="EMBL" id="JAECZC010000024">
    <property type="protein sequence ID" value="MBH8563406.1"/>
    <property type="molecule type" value="Genomic_DNA"/>
</dbReference>
<organism evidence="2 3">
    <name type="scientific">Amazonocrinis nigriterrae CENA67</name>
    <dbReference type="NCBI Taxonomy" id="2794033"/>
    <lineage>
        <taxon>Bacteria</taxon>
        <taxon>Bacillati</taxon>
        <taxon>Cyanobacteriota</taxon>
        <taxon>Cyanophyceae</taxon>
        <taxon>Nostocales</taxon>
        <taxon>Nostocaceae</taxon>
        <taxon>Amazonocrinis</taxon>
        <taxon>Amazonocrinis nigriterrae</taxon>
    </lineage>
</organism>